<dbReference type="EMBL" id="CATQJA010002655">
    <property type="protein sequence ID" value="CAJ0579029.1"/>
    <property type="molecule type" value="Genomic_DNA"/>
</dbReference>
<feature type="transmembrane region" description="Helical" evidence="1">
    <location>
        <begin position="12"/>
        <end position="38"/>
    </location>
</feature>
<reference evidence="2" key="1">
    <citation type="submission" date="2023-06" db="EMBL/GenBank/DDBJ databases">
        <authorList>
            <person name="Delattre M."/>
        </authorList>
    </citation>
    <scope>NUCLEOTIDE SEQUENCE</scope>
    <source>
        <strain evidence="2">AF72</strain>
    </source>
</reference>
<gene>
    <name evidence="2" type="ORF">MSPICULIGERA_LOCUS17263</name>
</gene>
<evidence type="ECO:0000313" key="2">
    <source>
        <dbReference type="EMBL" id="CAJ0579029.1"/>
    </source>
</evidence>
<keyword evidence="1" id="KW-0472">Membrane</keyword>
<sequence length="155" mass="17854">MAYQGTHYNYQVIVIFAILLGGVLLLALVIGAIWFVCVNNMRDDDRKRIRSRPPSQVWGHHQANIQPQQQTFPQSYPPYNPNDQFSQRPISASPAVQQYNVSQSPLVTQMPQDMYGNQYRQLQPEVTYTQGPTSYMAQTPVDYSMNREPFRQSVI</sequence>
<protein>
    <submittedName>
        <fullName evidence="2">Uncharacterized protein</fullName>
    </submittedName>
</protein>
<feature type="non-terminal residue" evidence="2">
    <location>
        <position position="1"/>
    </location>
</feature>
<dbReference type="AlphaFoldDB" id="A0AA36D3M2"/>
<keyword evidence="1" id="KW-1133">Transmembrane helix</keyword>
<evidence type="ECO:0000313" key="3">
    <source>
        <dbReference type="Proteomes" id="UP001177023"/>
    </source>
</evidence>
<keyword evidence="1" id="KW-0812">Transmembrane</keyword>
<evidence type="ECO:0000256" key="1">
    <source>
        <dbReference type="SAM" id="Phobius"/>
    </source>
</evidence>
<accession>A0AA36D3M2</accession>
<organism evidence="2 3">
    <name type="scientific">Mesorhabditis spiculigera</name>
    <dbReference type="NCBI Taxonomy" id="96644"/>
    <lineage>
        <taxon>Eukaryota</taxon>
        <taxon>Metazoa</taxon>
        <taxon>Ecdysozoa</taxon>
        <taxon>Nematoda</taxon>
        <taxon>Chromadorea</taxon>
        <taxon>Rhabditida</taxon>
        <taxon>Rhabditina</taxon>
        <taxon>Rhabditomorpha</taxon>
        <taxon>Rhabditoidea</taxon>
        <taxon>Rhabditidae</taxon>
        <taxon>Mesorhabditinae</taxon>
        <taxon>Mesorhabditis</taxon>
    </lineage>
</organism>
<dbReference type="Proteomes" id="UP001177023">
    <property type="component" value="Unassembled WGS sequence"/>
</dbReference>
<comment type="caution">
    <text evidence="2">The sequence shown here is derived from an EMBL/GenBank/DDBJ whole genome shotgun (WGS) entry which is preliminary data.</text>
</comment>
<name>A0AA36D3M2_9BILA</name>
<keyword evidence="3" id="KW-1185">Reference proteome</keyword>
<proteinExistence type="predicted"/>